<feature type="transmembrane region" description="Helical" evidence="1">
    <location>
        <begin position="214"/>
        <end position="235"/>
    </location>
</feature>
<dbReference type="RefSeq" id="WP_172511551.1">
    <property type="nucleotide sequence ID" value="NZ_CP032549.1"/>
</dbReference>
<evidence type="ECO:0000313" key="3">
    <source>
        <dbReference type="Proteomes" id="UP000502331"/>
    </source>
</evidence>
<dbReference type="AlphaFoldDB" id="A0A6H0SG93"/>
<keyword evidence="1" id="KW-0472">Membrane</keyword>
<feature type="transmembrane region" description="Helical" evidence="1">
    <location>
        <begin position="66"/>
        <end position="87"/>
    </location>
</feature>
<feature type="transmembrane region" description="Helical" evidence="1">
    <location>
        <begin position="20"/>
        <end position="46"/>
    </location>
</feature>
<dbReference type="Proteomes" id="UP000502331">
    <property type="component" value="Chromosome"/>
</dbReference>
<dbReference type="EMBL" id="CP032549">
    <property type="protein sequence ID" value="QIV86672.1"/>
    <property type="molecule type" value="Genomic_DNA"/>
</dbReference>
<organism evidence="2 3">
    <name type="scientific">Glutamicibacter mishrai</name>
    <dbReference type="NCBI Taxonomy" id="1775880"/>
    <lineage>
        <taxon>Bacteria</taxon>
        <taxon>Bacillati</taxon>
        <taxon>Actinomycetota</taxon>
        <taxon>Actinomycetes</taxon>
        <taxon>Micrococcales</taxon>
        <taxon>Micrococcaceae</taxon>
        <taxon>Glutamicibacter</taxon>
    </lineage>
</organism>
<feature type="transmembrane region" description="Helical" evidence="1">
    <location>
        <begin position="303"/>
        <end position="323"/>
    </location>
</feature>
<accession>A0A6H0SG93</accession>
<keyword evidence="1" id="KW-1133">Transmembrane helix</keyword>
<feature type="transmembrane region" description="Helical" evidence="1">
    <location>
        <begin position="491"/>
        <end position="513"/>
    </location>
</feature>
<name>A0A6H0SG93_9MICC</name>
<feature type="transmembrane region" description="Helical" evidence="1">
    <location>
        <begin position="142"/>
        <end position="163"/>
    </location>
</feature>
<protein>
    <submittedName>
        <fullName evidence="2">Uncharacterized protein</fullName>
    </submittedName>
</protein>
<gene>
    <name evidence="2" type="ORF">D3791_05720</name>
</gene>
<feature type="transmembrane region" description="Helical" evidence="1">
    <location>
        <begin position="247"/>
        <end position="270"/>
    </location>
</feature>
<proteinExistence type="predicted"/>
<feature type="transmembrane region" description="Helical" evidence="1">
    <location>
        <begin position="175"/>
        <end position="194"/>
    </location>
</feature>
<keyword evidence="1" id="KW-0812">Transmembrane</keyword>
<evidence type="ECO:0000313" key="2">
    <source>
        <dbReference type="EMBL" id="QIV86672.1"/>
    </source>
</evidence>
<sequence length="810" mass="85782">MKKIKDAVLELKSRASLKLLGFQAGAIAAIGIVLALCYLIPLASAANESGASDYSDYSEAGMASQLNSFKAFIMLFGAMLGGGLKISGSGGGFGVSGEAHLALSLVSITAILAICAVNYFLVQKLNRGVRKGGWKSAALTSGLHALVLSLLFLIVSLFGKLSMEAMGFLTATISPRYAGVFFTILLTVFFSQFLATAPARGQSGTPLMNGVREAITLLVAVLVVFAVVGIIVALVSKDEDMPWSTSLLLIPLLGTLGSYLGALGFLGALAPNISGVASALEDFTGNDIPTSVLRIWDIADGKGAWLIALTVILVVAVAIRVGVQRTRTAGIDWQRVWQLPVISLVLWMLLAWLTSISIGGKISAEEMGEMSADISFGITWYSVIFLAIGAAIVSILAELLPLQVYRFAPGLLGLLAGKAAVDRWISGQSQAPASSNPAAPAAATPTTAMPVTTAEPATTAFAAAPASAAPAASEAPALQPASESSKKKAKAVGFSVLGVAVLVGLGFGAVAYLNSQRKPEAQVQQYLQLLADGKAEKAAEMVDPGIDNSSRVLLTDEALASAKQRLEVVDVKQESKGESSASIRATYSINGEQHERVFTVDRGDKEYGLLDTWDLNDPLLVPVKISTDQISKVTVGKAPVELQQDDSYFGESTAAYSGNFYVYPGIYNVTAPNTDYLQVDAQELRANHPDDLEAAVTLNTQVTDQLSDLALDAVHKFATACVTVPTNLNEGCPSELQDKELKSFSVKTQADGVTMEGMESFSSSETTFKYQRNKTEYMEYDEQEIDRSFNGTIEWIDGQPKVTVTGSSWW</sequence>
<feature type="transmembrane region" description="Helical" evidence="1">
    <location>
        <begin position="335"/>
        <end position="358"/>
    </location>
</feature>
<feature type="transmembrane region" description="Helical" evidence="1">
    <location>
        <begin position="378"/>
        <end position="397"/>
    </location>
</feature>
<keyword evidence="3" id="KW-1185">Reference proteome</keyword>
<reference evidence="2 3" key="1">
    <citation type="submission" date="2018-09" db="EMBL/GenBank/DDBJ databases">
        <title>Glutamicibacter mishrai S5-52T (LMG 29155T = KCTC 39846T).</title>
        <authorList>
            <person name="Das S.K."/>
        </authorList>
    </citation>
    <scope>NUCLEOTIDE SEQUENCE [LARGE SCALE GENOMIC DNA]</scope>
    <source>
        <strain evidence="2 3">S5-52</strain>
    </source>
</reference>
<feature type="transmembrane region" description="Helical" evidence="1">
    <location>
        <begin position="99"/>
        <end position="122"/>
    </location>
</feature>
<evidence type="ECO:0000256" key="1">
    <source>
        <dbReference type="SAM" id="Phobius"/>
    </source>
</evidence>